<keyword evidence="3" id="KW-1185">Reference proteome</keyword>
<dbReference type="AlphaFoldDB" id="A0A061SRX4"/>
<organism evidence="2 3">
    <name type="scientific">Sulfitobacter mediterraneus</name>
    <dbReference type="NCBI Taxonomy" id="83219"/>
    <lineage>
        <taxon>Bacteria</taxon>
        <taxon>Pseudomonadati</taxon>
        <taxon>Pseudomonadota</taxon>
        <taxon>Alphaproteobacteria</taxon>
        <taxon>Rhodobacterales</taxon>
        <taxon>Roseobacteraceae</taxon>
        <taxon>Sulfitobacter</taxon>
    </lineage>
</organism>
<feature type="compositionally biased region" description="Pro residues" evidence="1">
    <location>
        <begin position="255"/>
        <end position="264"/>
    </location>
</feature>
<feature type="region of interest" description="Disordered" evidence="1">
    <location>
        <begin position="53"/>
        <end position="105"/>
    </location>
</feature>
<dbReference type="SUPFAM" id="SSF74653">
    <property type="entry name" value="TolA/TonB C-terminal domain"/>
    <property type="match status" value="1"/>
</dbReference>
<dbReference type="RefSeq" id="WP_037910073.1">
    <property type="nucleotide sequence ID" value="NZ_JEMU01000014.1"/>
</dbReference>
<protein>
    <submittedName>
        <fullName evidence="2">Energy transducer TonB</fullName>
    </submittedName>
</protein>
<dbReference type="eggNOG" id="COG3064">
    <property type="taxonomic scope" value="Bacteria"/>
</dbReference>
<proteinExistence type="predicted"/>
<reference evidence="2 3" key="1">
    <citation type="journal article" date="2014" name="Genome Announc.">
        <title>Draft Genome Sequences of Two Isolates of the Roseobacter Group, Sulfitobacter sp. Strains 3SOLIMAR09 and 1FIGIMAR09, from Harbors of Mallorca Island (Mediterranean Sea).</title>
        <authorList>
            <person name="Mas-Llado M."/>
            <person name="Pina-Villalonga J.M."/>
            <person name="Brunet-Galmes I."/>
            <person name="Nogales B."/>
            <person name="Bosch R."/>
        </authorList>
    </citation>
    <scope>NUCLEOTIDE SEQUENCE [LARGE SCALE GENOMIC DNA]</scope>
    <source>
        <strain evidence="2 3">1FIGIMAR09</strain>
    </source>
</reference>
<feature type="region of interest" description="Disordered" evidence="1">
    <location>
        <begin position="142"/>
        <end position="269"/>
    </location>
</feature>
<sequence>MHAGHYISGAGHIGLIGWLLLGGVFQSEPLPFEMTEVSVITGAEFEAMLAAQQAPETPTEVAQPAAPDVTPDTPEIAATPDQAIEQPKPIQTETPPADPAPEVTEQAALPPEAEVIDTPPELDQPSGDVAVIIPELAPRSVPRSVERVAPKPVAQPAPEATPDPDTQEAVTPEPAAEAPPEEPQEATAPEEATTEIVTEATQAPKASPRPPGRRPAAPKPQVAAAKPEPESGSSEDDDAAAIAAAVAAAQTPSETPNPPAPSGPPLTAGEKEDLRVAVSSCWNVGSLSTAALQTTVVVSVEMAQNGKPLVGSIRMEGSSGGTAASAKQAFEAARRAIIRCGAKGYDLPADKYGQWQSIEMTFNPEKMRVK</sequence>
<dbReference type="STRING" id="83219.PM02_15370"/>
<dbReference type="Proteomes" id="UP000027337">
    <property type="component" value="Unassembled WGS sequence"/>
</dbReference>
<name>A0A061SRX4_9RHOB</name>
<evidence type="ECO:0000313" key="3">
    <source>
        <dbReference type="Proteomes" id="UP000027337"/>
    </source>
</evidence>
<feature type="compositionally biased region" description="Low complexity" evidence="1">
    <location>
        <begin position="185"/>
        <end position="206"/>
    </location>
</feature>
<feature type="compositionally biased region" description="Low complexity" evidence="1">
    <location>
        <begin position="167"/>
        <end position="178"/>
    </location>
</feature>
<evidence type="ECO:0000313" key="2">
    <source>
        <dbReference type="EMBL" id="KAJ02134.1"/>
    </source>
</evidence>
<feature type="compositionally biased region" description="Low complexity" evidence="1">
    <location>
        <begin position="240"/>
        <end position="249"/>
    </location>
</feature>
<comment type="caution">
    <text evidence="2">The sequence shown here is derived from an EMBL/GenBank/DDBJ whole genome shotgun (WGS) entry which is preliminary data.</text>
</comment>
<dbReference type="Gene3D" id="3.30.1150.10">
    <property type="match status" value="1"/>
</dbReference>
<accession>A0A061SRX4</accession>
<dbReference type="EMBL" id="JEMU01000014">
    <property type="protein sequence ID" value="KAJ02134.1"/>
    <property type="molecule type" value="Genomic_DNA"/>
</dbReference>
<gene>
    <name evidence="2" type="ORF">PM02_15370</name>
</gene>
<evidence type="ECO:0000256" key="1">
    <source>
        <dbReference type="SAM" id="MobiDB-lite"/>
    </source>
</evidence>